<evidence type="ECO:0000256" key="2">
    <source>
        <dbReference type="ARBA" id="ARBA00022737"/>
    </source>
</evidence>
<comment type="caution">
    <text evidence="4">The sequence shown here is derived from an EMBL/GenBank/DDBJ whole genome shotgun (WGS) entry which is preliminary data.</text>
</comment>
<dbReference type="InterPro" id="IPR050836">
    <property type="entry name" value="SDS22/Internalin_LRR"/>
</dbReference>
<proteinExistence type="predicted"/>
<keyword evidence="5" id="KW-1185">Reference proteome</keyword>
<organism evidence="4 5">
    <name type="scientific">Robinsoniella peoriensis</name>
    <dbReference type="NCBI Taxonomy" id="180332"/>
    <lineage>
        <taxon>Bacteria</taxon>
        <taxon>Bacillati</taxon>
        <taxon>Bacillota</taxon>
        <taxon>Clostridia</taxon>
        <taxon>Lachnospirales</taxon>
        <taxon>Lachnospiraceae</taxon>
        <taxon>Robinsoniella</taxon>
    </lineage>
</organism>
<gene>
    <name evidence="4" type="primary">inlA_4</name>
    <name evidence="4" type="ORF">DSM106044_02403</name>
</gene>
<dbReference type="Gene3D" id="3.80.10.10">
    <property type="entry name" value="Ribonuclease Inhibitor"/>
    <property type="match status" value="1"/>
</dbReference>
<dbReference type="PANTHER" id="PTHR46652">
    <property type="entry name" value="LEUCINE-RICH REPEAT AND IQ DOMAIN-CONTAINING PROTEIN 1-RELATED"/>
    <property type="match status" value="1"/>
</dbReference>
<dbReference type="AlphaFoldDB" id="A0A4U8Q719"/>
<dbReference type="InterPro" id="IPR032675">
    <property type="entry name" value="LRR_dom_sf"/>
</dbReference>
<dbReference type="InterPro" id="IPR001611">
    <property type="entry name" value="Leu-rich_rpt"/>
</dbReference>
<dbReference type="Proteomes" id="UP000306509">
    <property type="component" value="Unassembled WGS sequence"/>
</dbReference>
<dbReference type="RefSeq" id="WP_138002510.1">
    <property type="nucleotide sequence ID" value="NZ_QGQD01000049.1"/>
</dbReference>
<evidence type="ECO:0000313" key="5">
    <source>
        <dbReference type="Proteomes" id="UP000306509"/>
    </source>
</evidence>
<sequence length="317" mass="36559" precursor="true">MNKKLKILITTIILVLVMAMLPVNNTMASNSKVICNDNTGIPDKVLYQIILRKLNKYGFDTFTEKEALKIKKLDASNYNNTKKIKSLKGIGKLKNLVFLDVSYNKIFSLSGIEKLNKLNVLDFSFNQVKNIKAIKNLYSLKHLTLDGNKIISLKDIENLTNLESIYAQLNRVKELPNLKKHTNLMDANFKYNKISKKELTKKLPDSWLRNDNWFKSHVKLQNLVKTINLVKPNSFNSINKNTKKIIGKANKKSTIVLRDSTKKRIQTVKSDINGQFSFKNLDLKKYAGKTLSLESYVVDQVYDERYILKVKKFIVHK</sequence>
<protein>
    <submittedName>
        <fullName evidence="4">Internalin-A</fullName>
    </submittedName>
</protein>
<dbReference type="EMBL" id="QGQD01000049">
    <property type="protein sequence ID" value="TLD00702.1"/>
    <property type="molecule type" value="Genomic_DNA"/>
</dbReference>
<dbReference type="PANTHER" id="PTHR46652:SF3">
    <property type="entry name" value="LEUCINE-RICH REPEAT-CONTAINING PROTEIN 9"/>
    <property type="match status" value="1"/>
</dbReference>
<evidence type="ECO:0000256" key="1">
    <source>
        <dbReference type="ARBA" id="ARBA00022614"/>
    </source>
</evidence>
<dbReference type="PROSITE" id="PS51450">
    <property type="entry name" value="LRR"/>
    <property type="match status" value="3"/>
</dbReference>
<accession>A0A4U8Q719</accession>
<keyword evidence="1" id="KW-0433">Leucine-rich repeat</keyword>
<keyword evidence="3" id="KW-0732">Signal</keyword>
<name>A0A4U8Q719_9FIRM</name>
<keyword evidence="2" id="KW-0677">Repeat</keyword>
<evidence type="ECO:0000256" key="3">
    <source>
        <dbReference type="SAM" id="SignalP"/>
    </source>
</evidence>
<reference evidence="4 5" key="1">
    <citation type="journal article" date="2019" name="Anaerobe">
        <title>Detection of Robinsoniella peoriensis in multiple bone samples of a trauma patient.</title>
        <authorList>
            <person name="Schrottner P."/>
            <person name="Hartwich K."/>
            <person name="Bunk B."/>
            <person name="Schober I."/>
            <person name="Helbig S."/>
            <person name="Rudolph W.W."/>
            <person name="Gunzer F."/>
        </authorList>
    </citation>
    <scope>NUCLEOTIDE SEQUENCE [LARGE SCALE GENOMIC DNA]</scope>
    <source>
        <strain evidence="4 5">DSM 106044</strain>
    </source>
</reference>
<dbReference type="SMART" id="SM00365">
    <property type="entry name" value="LRR_SD22"/>
    <property type="match status" value="4"/>
</dbReference>
<evidence type="ECO:0000313" key="4">
    <source>
        <dbReference type="EMBL" id="TLD00702.1"/>
    </source>
</evidence>
<dbReference type="SUPFAM" id="SSF52058">
    <property type="entry name" value="L domain-like"/>
    <property type="match status" value="1"/>
</dbReference>
<feature type="signal peptide" evidence="3">
    <location>
        <begin position="1"/>
        <end position="28"/>
    </location>
</feature>
<feature type="chain" id="PRO_5020869643" evidence="3">
    <location>
        <begin position="29"/>
        <end position="317"/>
    </location>
</feature>